<dbReference type="InterPro" id="IPR057316">
    <property type="entry name" value="Rab11-FIP3/4_dom"/>
</dbReference>
<evidence type="ECO:0000313" key="10">
    <source>
        <dbReference type="EMBL" id="RWS14899.1"/>
    </source>
</evidence>
<dbReference type="GO" id="GO:0030139">
    <property type="term" value="C:endocytic vesicle"/>
    <property type="evidence" value="ECO:0007669"/>
    <property type="project" value="TreeGrafter"/>
</dbReference>
<keyword evidence="6 8" id="KW-0175">Coiled coil</keyword>
<keyword evidence="5" id="KW-0967">Endosome</keyword>
<sequence length="281" mass="33381">EQVTALHEIQSTNDTRYSKVKQENATLLAKIHALEEHLRDIEVQNEDRRLQEERRFKEAMARHEREKSFECEQYITRVYNLQQEVLEFKDDLRKQQIVIEKLKSEKYELLQQLSQKTDEIESLKEEILYLKEKTKRHQDEESANSIVIDVLNQELDELRKVQNKETTKNCSSVSEMRELQIYCEMEQEIRKLREENRAYRETNEELQAQLLNNHLEEGRSLIKAGEKVSSLANELSNFTVDQLRAALKEQQECNAKLRAYIDGILLNIVENYPQLLEVKSK</sequence>
<comment type="subcellular location">
    <subcellularLocation>
        <location evidence="2">Cleavage furrow</location>
    </subcellularLocation>
    <subcellularLocation>
        <location evidence="1">Midbody</location>
    </subcellularLocation>
    <subcellularLocation>
        <location evidence="3">Recycling endosome membrane</location>
        <topology evidence="3">Peripheral membrane protein</topology>
    </subcellularLocation>
</comment>
<comment type="caution">
    <text evidence="10">The sequence shown here is derived from an EMBL/GenBank/DDBJ whole genome shotgun (WGS) entry which is preliminary data.</text>
</comment>
<dbReference type="InterPro" id="IPR051977">
    <property type="entry name" value="Rab11-interacting_regulator"/>
</dbReference>
<protein>
    <submittedName>
        <fullName evidence="10">Rab11 family-interacting protein 4A-like protein</fullName>
    </submittedName>
</protein>
<evidence type="ECO:0000256" key="6">
    <source>
        <dbReference type="ARBA" id="ARBA00023054"/>
    </source>
</evidence>
<dbReference type="GO" id="GO:0032154">
    <property type="term" value="C:cleavage furrow"/>
    <property type="evidence" value="ECO:0007669"/>
    <property type="project" value="UniProtKB-SubCell"/>
</dbReference>
<dbReference type="GO" id="GO:0032456">
    <property type="term" value="P:endocytic recycling"/>
    <property type="evidence" value="ECO:0007669"/>
    <property type="project" value="TreeGrafter"/>
</dbReference>
<dbReference type="SUPFAM" id="SSF144270">
    <property type="entry name" value="Eferin C-derminal domain-like"/>
    <property type="match status" value="1"/>
</dbReference>
<dbReference type="GO" id="GO:0032465">
    <property type="term" value="P:regulation of cytokinesis"/>
    <property type="evidence" value="ECO:0007669"/>
    <property type="project" value="TreeGrafter"/>
</dbReference>
<evidence type="ECO:0000256" key="7">
    <source>
        <dbReference type="ARBA" id="ARBA00023136"/>
    </source>
</evidence>
<dbReference type="InterPro" id="IPR019018">
    <property type="entry name" value="Rab-bd_FIP-RBD"/>
</dbReference>
<feature type="domain" description="FIP-RBD" evidence="9">
    <location>
        <begin position="217"/>
        <end position="279"/>
    </location>
</feature>
<evidence type="ECO:0000256" key="3">
    <source>
        <dbReference type="ARBA" id="ARBA00004654"/>
    </source>
</evidence>
<feature type="coiled-coil region" evidence="8">
    <location>
        <begin position="17"/>
        <end position="54"/>
    </location>
</feature>
<dbReference type="Proteomes" id="UP000285301">
    <property type="component" value="Unassembled WGS sequence"/>
</dbReference>
<evidence type="ECO:0000256" key="8">
    <source>
        <dbReference type="SAM" id="Coils"/>
    </source>
</evidence>
<dbReference type="EMBL" id="NCKU01000597">
    <property type="protein sequence ID" value="RWS14899.1"/>
    <property type="molecule type" value="Genomic_DNA"/>
</dbReference>
<evidence type="ECO:0000256" key="5">
    <source>
        <dbReference type="ARBA" id="ARBA00022753"/>
    </source>
</evidence>
<dbReference type="STRING" id="1965070.A0A443RI16"/>
<dbReference type="OrthoDB" id="418358at2759"/>
<dbReference type="Pfam" id="PF25450">
    <property type="entry name" value="Rab11-FIP3"/>
    <property type="match status" value="1"/>
</dbReference>
<dbReference type="Gene3D" id="1.20.5.2440">
    <property type="match status" value="1"/>
</dbReference>
<dbReference type="Pfam" id="PF09457">
    <property type="entry name" value="RBD-FIP"/>
    <property type="match status" value="1"/>
</dbReference>
<accession>A0A443RI16</accession>
<dbReference type="AlphaFoldDB" id="A0A443RI16"/>
<feature type="coiled-coil region" evidence="8">
    <location>
        <begin position="85"/>
        <end position="212"/>
    </location>
</feature>
<dbReference type="PANTHER" id="PTHR15726">
    <property type="entry name" value="RAB11-FAMILY INTERACTING PROTEIN"/>
    <property type="match status" value="1"/>
</dbReference>
<evidence type="ECO:0000259" key="9">
    <source>
        <dbReference type="PROSITE" id="PS51511"/>
    </source>
</evidence>
<dbReference type="GO" id="GO:0030496">
    <property type="term" value="C:midbody"/>
    <property type="evidence" value="ECO:0007669"/>
    <property type="project" value="UniProtKB-SubCell"/>
</dbReference>
<evidence type="ECO:0000256" key="4">
    <source>
        <dbReference type="ARBA" id="ARBA00022448"/>
    </source>
</evidence>
<keyword evidence="7" id="KW-0472">Membrane</keyword>
<name>A0A443RI16_9ACAR</name>
<gene>
    <name evidence="10" type="ORF">B4U79_08997</name>
</gene>
<feature type="non-terminal residue" evidence="10">
    <location>
        <position position="1"/>
    </location>
</feature>
<evidence type="ECO:0000256" key="1">
    <source>
        <dbReference type="ARBA" id="ARBA00004214"/>
    </source>
</evidence>
<proteinExistence type="predicted"/>
<evidence type="ECO:0000256" key="2">
    <source>
        <dbReference type="ARBA" id="ARBA00004626"/>
    </source>
</evidence>
<dbReference type="PROSITE" id="PS51511">
    <property type="entry name" value="FIP_RBD"/>
    <property type="match status" value="1"/>
</dbReference>
<dbReference type="GO" id="GO:0055038">
    <property type="term" value="C:recycling endosome membrane"/>
    <property type="evidence" value="ECO:0007669"/>
    <property type="project" value="UniProtKB-SubCell"/>
</dbReference>
<dbReference type="PANTHER" id="PTHR15726:SF7">
    <property type="entry name" value="NUCLEAR FALLOUT, ISOFORM J"/>
    <property type="match status" value="1"/>
</dbReference>
<keyword evidence="11" id="KW-1185">Reference proteome</keyword>
<reference evidence="10 11" key="1">
    <citation type="journal article" date="2018" name="Gigascience">
        <title>Genomes of trombidid mites reveal novel predicted allergens and laterally-transferred genes associated with secondary metabolism.</title>
        <authorList>
            <person name="Dong X."/>
            <person name="Chaisiri K."/>
            <person name="Xia D."/>
            <person name="Armstrong S.D."/>
            <person name="Fang Y."/>
            <person name="Donnelly M.J."/>
            <person name="Kadowaki T."/>
            <person name="McGarry J.W."/>
            <person name="Darby A.C."/>
            <person name="Makepeace B.L."/>
        </authorList>
    </citation>
    <scope>NUCLEOTIDE SEQUENCE [LARGE SCALE GENOMIC DNA]</scope>
    <source>
        <strain evidence="10">UoL-WK</strain>
    </source>
</reference>
<organism evidence="10 11">
    <name type="scientific">Dinothrombium tinctorium</name>
    <dbReference type="NCBI Taxonomy" id="1965070"/>
    <lineage>
        <taxon>Eukaryota</taxon>
        <taxon>Metazoa</taxon>
        <taxon>Ecdysozoa</taxon>
        <taxon>Arthropoda</taxon>
        <taxon>Chelicerata</taxon>
        <taxon>Arachnida</taxon>
        <taxon>Acari</taxon>
        <taxon>Acariformes</taxon>
        <taxon>Trombidiformes</taxon>
        <taxon>Prostigmata</taxon>
        <taxon>Anystina</taxon>
        <taxon>Parasitengona</taxon>
        <taxon>Trombidioidea</taxon>
        <taxon>Trombidiidae</taxon>
        <taxon>Dinothrombium</taxon>
    </lineage>
</organism>
<keyword evidence="4" id="KW-0813">Transport</keyword>
<evidence type="ECO:0000313" key="11">
    <source>
        <dbReference type="Proteomes" id="UP000285301"/>
    </source>
</evidence>
<dbReference type="InterPro" id="IPR037245">
    <property type="entry name" value="FIP-RBD_C_sf"/>
</dbReference>